<dbReference type="EMBL" id="KX879627">
    <property type="protein sequence ID" value="AOT25989.1"/>
    <property type="molecule type" value="Genomic_DNA"/>
</dbReference>
<keyword evidence="1" id="KW-0378">Hydrolase</keyword>
<sequence>MTVNDKIEFLNDLGYETISDSLGHDLEVKCKNGHVFKRSFSRFKSGSTACPECERQENVKHLNKLGYEVISENLSNNLTVKCKNGHVFKRTLNNFKKGQLTCNECERQRKLLFINSLGYKVVSKELNNDLTVECQNGHIFKRPYKVFESGVTICTICEKQDKLEYLNNLGYEVISDNLGNNLEVKCKNGHVFKRAFGDFKKGYTNCPGCIISEKTKFLEDLGYKIISYTLGDNLEVECKNGHVFKRTYSNFKKGMTDCPECTKEHKIKFMANLEYEIVSDNLGHDLEVKCKNGHIFKRPFGNFKMGNIDCPECIAHTKTKFLKNLGYEVVSENLSDYLEVKCSKGHIFKRTFKTFEKGATDCPVCMEHEKTKVLNSLGYKTISCSNVQCKNGHIFKRAFSLFRQGVITCPECTKEYKTKFLSSLEYKIISENLADNLEVECKNGHIFKRAFDNFKRGVTLCPICYPSTSSFEKEISKLLDNHVSNDYSVLGDKELDFYLPDHNLAIECNGDYWHSEQMGKDNNYHLDKTERCKEKGIQLLHIFEHSWYNKKEIWTSIINNKLGKSEKIMARKCVIKEVLKIEEKEFLDENHFQGFTGSTVCYGLYYKDKLVCLMSFGKPRFTDKYDWELIRLCTKIGLNIIGGASKLLKHFHKHNHGSLISYSDRLYSDGSVYKQLGFTFSHFSKPGYFYFKNGIKYSRQQFMKHMLKDKLEEFYPNLTESENMRLNGYHKIWDCGQGVWVKLS</sequence>
<dbReference type="Proteomes" id="UP000225069">
    <property type="component" value="Segment"/>
</dbReference>
<dbReference type="GO" id="GO:0004519">
    <property type="term" value="F:endonuclease activity"/>
    <property type="evidence" value="ECO:0007669"/>
    <property type="project" value="UniProtKB-KW"/>
</dbReference>
<protein>
    <submittedName>
        <fullName evidence="1">Putative Hef-like homing endonuclease</fullName>
    </submittedName>
</protein>
<organism evidence="1 2">
    <name type="scientific">Campylobacter phage vB_CjeM_Los1</name>
    <dbReference type="NCBI Taxonomy" id="1904491"/>
    <lineage>
        <taxon>Viruses</taxon>
        <taxon>Duplodnaviria</taxon>
        <taxon>Heunggongvirae</taxon>
        <taxon>Uroviricota</taxon>
        <taxon>Caudoviricetes</taxon>
        <taxon>Connertonviridae</taxon>
        <taxon>Fletchervirus</taxon>
        <taxon>Fletchervirus Los1</taxon>
    </lineage>
</organism>
<reference evidence="1 2" key="1">
    <citation type="submission" date="2016-10" db="EMBL/GenBank/DDBJ databases">
        <title>Genome analysis of vB_CjeM_Los1, a virulent Campylobacter bacteriophage isolated in the Republic of Ireland.</title>
        <authorList>
            <person name="Coffey A."/>
            <person name="McAuliffe O."/>
            <person name="Bolton D."/>
        </authorList>
    </citation>
    <scope>NUCLEOTIDE SEQUENCE [LARGE SCALE GENOMIC DNA]</scope>
</reference>
<evidence type="ECO:0000313" key="1">
    <source>
        <dbReference type="EMBL" id="AOT25989.1"/>
    </source>
</evidence>
<accession>A0A1D8EXM6</accession>
<dbReference type="CDD" id="cd22328">
    <property type="entry name" value="Hef-like"/>
    <property type="match status" value="1"/>
</dbReference>
<proteinExistence type="predicted"/>
<keyword evidence="2" id="KW-1185">Reference proteome</keyword>
<dbReference type="Gene3D" id="3.40.960.10">
    <property type="entry name" value="VSR Endonuclease"/>
    <property type="match status" value="1"/>
</dbReference>
<gene>
    <name evidence="1" type="ORF">LOS1_00168</name>
</gene>
<name>A0A1D8EXM6_9CAUD</name>
<evidence type="ECO:0000313" key="2">
    <source>
        <dbReference type="Proteomes" id="UP000225069"/>
    </source>
</evidence>
<keyword evidence="1" id="KW-0255">Endonuclease</keyword>
<keyword evidence="1" id="KW-0540">Nuclease</keyword>